<gene>
    <name evidence="1" type="primary">SRR6254353_2_1</name>
</gene>
<reference evidence="1" key="1">
    <citation type="submission" date="2020-09" db="EMBL/GenBank/DDBJ databases">
        <title>Leviviricetes taxonomy.</title>
        <authorList>
            <person name="Stockdale S.R."/>
            <person name="Callanan J."/>
            <person name="Adriaenssens E.M."/>
            <person name="Kuhn J.H."/>
            <person name="Rumnieks J."/>
            <person name="Shkoporov A."/>
            <person name="Draper L.A."/>
            <person name="Ross P."/>
            <person name="Hill C."/>
        </authorList>
    </citation>
    <scope>NUCLEOTIDE SEQUENCE</scope>
</reference>
<protein>
    <submittedName>
        <fullName evidence="1">Uncharacterized protein</fullName>
    </submittedName>
</protein>
<proteinExistence type="predicted"/>
<evidence type="ECO:0000313" key="1">
    <source>
        <dbReference type="EMBL" id="DAD52541.1"/>
    </source>
</evidence>
<dbReference type="RefSeq" id="YP_010771478.1">
    <property type="nucleotide sequence ID" value="NC_074579.1"/>
</dbReference>
<dbReference type="Proteomes" id="UP000676463">
    <property type="component" value="Segment"/>
</dbReference>
<organism evidence="1 2">
    <name type="scientific">ssRNA phage SRR6254353_2</name>
    <dbReference type="NCBI Taxonomy" id="2786494"/>
    <lineage>
        <taxon>Viruses</taxon>
        <taxon>Riboviria</taxon>
        <taxon>Orthornavirae</taxon>
        <taxon>Lenarviricota</taxon>
        <taxon>Leviviricetes</taxon>
        <taxon>Timlovirales</taxon>
        <taxon>Steitzviridae</taxon>
        <taxon>Fudhoevirus</taxon>
        <taxon>Fudhoevirus lutadaptatum</taxon>
    </lineage>
</organism>
<dbReference type="KEGG" id="vg:80401191"/>
<dbReference type="EMBL" id="BK014135">
    <property type="protein sequence ID" value="DAD52541.1"/>
    <property type="molecule type" value="Genomic_RNA"/>
</dbReference>
<evidence type="ECO:0000313" key="2">
    <source>
        <dbReference type="Proteomes" id="UP000676463"/>
    </source>
</evidence>
<accession>A0A8S5L5A3</accession>
<dbReference type="GeneID" id="80401191"/>
<feature type="non-terminal residue" evidence="1">
    <location>
        <position position="1"/>
    </location>
</feature>
<sequence length="43" mass="4610">VTDYWKNAADIPAKILGIVNNISVCSMTGRAVKRPRGLPGITL</sequence>
<keyword evidence="2" id="KW-1185">Reference proteome</keyword>
<name>A0A8S5L5A3_9VIRU</name>